<comment type="subcellular location">
    <subcellularLocation>
        <location evidence="1">Secreted</location>
    </subcellularLocation>
</comment>
<evidence type="ECO:0000256" key="10">
    <source>
        <dbReference type="SAM" id="SignalP"/>
    </source>
</evidence>
<proteinExistence type="inferred from homology"/>
<comment type="similarity">
    <text evidence="2">Belongs to the ependymin family.</text>
</comment>
<dbReference type="GO" id="GO:0005576">
    <property type="term" value="C:extracellular region"/>
    <property type="evidence" value="ECO:0007669"/>
    <property type="project" value="UniProtKB-SubCell"/>
</dbReference>
<dbReference type="Pfam" id="PF00811">
    <property type="entry name" value="Ependymin"/>
    <property type="match status" value="1"/>
</dbReference>
<comment type="function">
    <text evidence="9">May play a role in neural plasticity. May be involved during axon regeneration.</text>
</comment>
<dbReference type="PROSITE" id="PS00899">
    <property type="entry name" value="EPENDYMIN_2"/>
    <property type="match status" value="1"/>
</dbReference>
<dbReference type="GO" id="GO:0005509">
    <property type="term" value="F:calcium ion binding"/>
    <property type="evidence" value="ECO:0007669"/>
    <property type="project" value="InterPro"/>
</dbReference>
<dbReference type="InterPro" id="IPR018224">
    <property type="entry name" value="Ependymin_CS"/>
</dbReference>
<dbReference type="GO" id="GO:0007160">
    <property type="term" value="P:cell-matrix adhesion"/>
    <property type="evidence" value="ECO:0007669"/>
    <property type="project" value="InterPro"/>
</dbReference>
<keyword evidence="6" id="KW-0106">Calcium</keyword>
<reference evidence="11" key="1">
    <citation type="submission" date="2025-08" db="UniProtKB">
        <authorList>
            <consortium name="Ensembl"/>
        </authorList>
    </citation>
    <scope>IDENTIFICATION</scope>
</reference>
<evidence type="ECO:0000256" key="7">
    <source>
        <dbReference type="ARBA" id="ARBA00023157"/>
    </source>
</evidence>
<keyword evidence="5 10" id="KW-0732">Signal</keyword>
<dbReference type="PANTHER" id="PTHR10697:SF5">
    <property type="entry name" value="EPENDYMIN-RELATED"/>
    <property type="match status" value="1"/>
</dbReference>
<protein>
    <submittedName>
        <fullName evidence="11">Ependymin</fullName>
    </submittedName>
</protein>
<keyword evidence="4" id="KW-0964">Secreted</keyword>
<evidence type="ECO:0000256" key="3">
    <source>
        <dbReference type="ARBA" id="ARBA00011808"/>
    </source>
</evidence>
<comment type="subunit">
    <text evidence="3">Forms disulfide-linked dimers.</text>
</comment>
<feature type="chain" id="PRO_5034326444" evidence="10">
    <location>
        <begin position="21"/>
        <end position="181"/>
    </location>
</feature>
<evidence type="ECO:0000256" key="4">
    <source>
        <dbReference type="ARBA" id="ARBA00022525"/>
    </source>
</evidence>
<feature type="signal peptide" evidence="10">
    <location>
        <begin position="1"/>
        <end position="20"/>
    </location>
</feature>
<evidence type="ECO:0000256" key="5">
    <source>
        <dbReference type="ARBA" id="ARBA00022729"/>
    </source>
</evidence>
<organism evidence="11 12">
    <name type="scientific">Cyprinus carpio</name>
    <name type="common">Common carp</name>
    <dbReference type="NCBI Taxonomy" id="7962"/>
    <lineage>
        <taxon>Eukaryota</taxon>
        <taxon>Metazoa</taxon>
        <taxon>Chordata</taxon>
        <taxon>Craniata</taxon>
        <taxon>Vertebrata</taxon>
        <taxon>Euteleostomi</taxon>
        <taxon>Actinopterygii</taxon>
        <taxon>Neopterygii</taxon>
        <taxon>Teleostei</taxon>
        <taxon>Ostariophysi</taxon>
        <taxon>Cypriniformes</taxon>
        <taxon>Cyprinidae</taxon>
        <taxon>Cyprininae</taxon>
        <taxon>Cyprinus</taxon>
    </lineage>
</organism>
<dbReference type="Ensembl" id="ENSCCRT00020037448.1">
    <property type="protein sequence ID" value="ENSCCRP00020034272.1"/>
    <property type="gene ID" value="ENSCCRG00020015403.1"/>
</dbReference>
<evidence type="ECO:0000313" key="12">
    <source>
        <dbReference type="Proteomes" id="UP000694701"/>
    </source>
</evidence>
<keyword evidence="8" id="KW-0325">Glycoprotein</keyword>
<evidence type="ECO:0000256" key="9">
    <source>
        <dbReference type="ARBA" id="ARBA00025568"/>
    </source>
</evidence>
<evidence type="ECO:0000256" key="6">
    <source>
        <dbReference type="ARBA" id="ARBA00022837"/>
    </source>
</evidence>
<evidence type="ECO:0000256" key="8">
    <source>
        <dbReference type="ARBA" id="ARBA00023180"/>
    </source>
</evidence>
<dbReference type="GO" id="GO:0005764">
    <property type="term" value="C:lysosome"/>
    <property type="evidence" value="ECO:0007669"/>
    <property type="project" value="TreeGrafter"/>
</dbReference>
<sequence length="181" mass="19912">MHTVKLLCVVFSCLCAVAWASSHRQPCHTPPLTSGTMKVVSTGGHDLASGEFSYDSKANKFRFVEDTAHANKTSYMDVLIHFEEVGLISNSDSLYSSFSLVFVGNGKVPEIYAHYSMSTTSCGCLPVSGSYYGEKKDLLFSFFGVETEVDDLQVFVPPAFCEGVAFEEAPDDHSFFDLFHD</sequence>
<name>A0A8C2E0E5_CYPCA</name>
<dbReference type="InterPro" id="IPR001299">
    <property type="entry name" value="Ependymin"/>
</dbReference>
<dbReference type="SMART" id="SM00026">
    <property type="entry name" value="EPEND"/>
    <property type="match status" value="1"/>
</dbReference>
<dbReference type="Proteomes" id="UP000694701">
    <property type="component" value="Unplaced"/>
</dbReference>
<dbReference type="PANTHER" id="PTHR10697">
    <property type="entry name" value="MAMMALIAN EPENDYMIN-RELATED PROTEIN 1"/>
    <property type="match status" value="1"/>
</dbReference>
<evidence type="ECO:0000256" key="2">
    <source>
        <dbReference type="ARBA" id="ARBA00010771"/>
    </source>
</evidence>
<evidence type="ECO:0000313" key="11">
    <source>
        <dbReference type="Ensembl" id="ENSCCRP00020034272.1"/>
    </source>
</evidence>
<accession>A0A8C2E0E5</accession>
<dbReference type="PRINTS" id="PR00317">
    <property type="entry name" value="EPENDYMIN"/>
</dbReference>
<keyword evidence="7" id="KW-1015">Disulfide bond</keyword>
<dbReference type="AlphaFoldDB" id="A0A8C2E0E5"/>
<evidence type="ECO:0000256" key="1">
    <source>
        <dbReference type="ARBA" id="ARBA00004613"/>
    </source>
</evidence>